<dbReference type="EMBL" id="AGNL01036117">
    <property type="protein sequence ID" value="EJK54252.1"/>
    <property type="molecule type" value="Genomic_DNA"/>
</dbReference>
<comment type="caution">
    <text evidence="2">The sequence shown here is derived from an EMBL/GenBank/DDBJ whole genome shotgun (WGS) entry which is preliminary data.</text>
</comment>
<name>K0S5W7_THAOC</name>
<evidence type="ECO:0000313" key="3">
    <source>
        <dbReference type="Proteomes" id="UP000266841"/>
    </source>
</evidence>
<evidence type="ECO:0000256" key="1">
    <source>
        <dbReference type="SAM" id="MobiDB-lite"/>
    </source>
</evidence>
<feature type="region of interest" description="Disordered" evidence="1">
    <location>
        <begin position="1"/>
        <end position="25"/>
    </location>
</feature>
<organism evidence="2 3">
    <name type="scientific">Thalassiosira oceanica</name>
    <name type="common">Marine diatom</name>
    <dbReference type="NCBI Taxonomy" id="159749"/>
    <lineage>
        <taxon>Eukaryota</taxon>
        <taxon>Sar</taxon>
        <taxon>Stramenopiles</taxon>
        <taxon>Ochrophyta</taxon>
        <taxon>Bacillariophyta</taxon>
        <taxon>Coscinodiscophyceae</taxon>
        <taxon>Thalassiosirophycidae</taxon>
        <taxon>Thalassiosirales</taxon>
        <taxon>Thalassiosiraceae</taxon>
        <taxon>Thalassiosira</taxon>
    </lineage>
</organism>
<feature type="compositionally biased region" description="Basic and acidic residues" evidence="1">
    <location>
        <begin position="14"/>
        <end position="25"/>
    </location>
</feature>
<proteinExistence type="predicted"/>
<gene>
    <name evidence="2" type="ORF">THAOC_26144</name>
</gene>
<protein>
    <submittedName>
        <fullName evidence="2">Uncharacterized protein</fullName>
    </submittedName>
</protein>
<dbReference type="AlphaFoldDB" id="K0S5W7"/>
<accession>K0S5W7</accession>
<evidence type="ECO:0000313" key="2">
    <source>
        <dbReference type="EMBL" id="EJK54252.1"/>
    </source>
</evidence>
<dbReference type="Proteomes" id="UP000266841">
    <property type="component" value="Unassembled WGS sequence"/>
</dbReference>
<reference evidence="2 3" key="1">
    <citation type="journal article" date="2012" name="Genome Biol.">
        <title>Genome and low-iron response of an oceanic diatom adapted to chronic iron limitation.</title>
        <authorList>
            <person name="Lommer M."/>
            <person name="Specht M."/>
            <person name="Roy A.S."/>
            <person name="Kraemer L."/>
            <person name="Andreson R."/>
            <person name="Gutowska M.A."/>
            <person name="Wolf J."/>
            <person name="Bergner S.V."/>
            <person name="Schilhabel M.B."/>
            <person name="Klostermeier U.C."/>
            <person name="Beiko R.G."/>
            <person name="Rosenstiel P."/>
            <person name="Hippler M."/>
            <person name="Laroche J."/>
        </authorList>
    </citation>
    <scope>NUCLEOTIDE SEQUENCE [LARGE SCALE GENOMIC DNA]</scope>
    <source>
        <strain evidence="2 3">CCMP1005</strain>
    </source>
</reference>
<keyword evidence="3" id="KW-1185">Reference proteome</keyword>
<sequence>MYAFLDKTLQQYDPPDRPEDHRFSKDCSRTSVEWLPNAMPSTFKEIIDSLRENAPQIPGNSDDDDKDKKNKLSSVNEFFKGETALGKLWAFVTDMECHFTNAGNIEGSAWDVGIVRESLRGDWSIDSTDFLLSVVAPLPVNSKGEPNTFPELLANHCYFGWWEFFVKLVGENQIVSPPNTAKVDSLRDVLNDPPDGAQLISYASRFLFKLEFSFGELVLDINAADNETDLADQSNRGKFL</sequence>